<evidence type="ECO:0000313" key="8">
    <source>
        <dbReference type="Proteomes" id="UP001057375"/>
    </source>
</evidence>
<keyword evidence="5" id="KW-0067">ATP-binding</keyword>
<dbReference type="SMART" id="SM00220">
    <property type="entry name" value="S_TKc"/>
    <property type="match status" value="1"/>
</dbReference>
<protein>
    <submittedName>
        <fullName evidence="7">Aurora kinase like protein</fullName>
    </submittedName>
</protein>
<dbReference type="InterPro" id="IPR000719">
    <property type="entry name" value="Prot_kinase_dom"/>
</dbReference>
<dbReference type="PANTHER" id="PTHR24350">
    <property type="entry name" value="SERINE/THREONINE-PROTEIN KINASE IAL-RELATED"/>
    <property type="match status" value="1"/>
</dbReference>
<gene>
    <name evidence="7" type="ORF">ADUPG1_008180</name>
</gene>
<dbReference type="PROSITE" id="PS00108">
    <property type="entry name" value="PROTEIN_KINASE_ST"/>
    <property type="match status" value="1"/>
</dbReference>
<dbReference type="EMBL" id="BQXS01010884">
    <property type="protein sequence ID" value="GKT34916.1"/>
    <property type="molecule type" value="Genomic_DNA"/>
</dbReference>
<keyword evidence="1" id="KW-0723">Serine/threonine-protein kinase</keyword>
<dbReference type="Pfam" id="PF00069">
    <property type="entry name" value="Pkinase"/>
    <property type="match status" value="1"/>
</dbReference>
<evidence type="ECO:0000256" key="2">
    <source>
        <dbReference type="ARBA" id="ARBA00022679"/>
    </source>
</evidence>
<dbReference type="InterPro" id="IPR011009">
    <property type="entry name" value="Kinase-like_dom_sf"/>
</dbReference>
<evidence type="ECO:0000256" key="4">
    <source>
        <dbReference type="ARBA" id="ARBA00022777"/>
    </source>
</evidence>
<dbReference type="Proteomes" id="UP001057375">
    <property type="component" value="Unassembled WGS sequence"/>
</dbReference>
<evidence type="ECO:0000256" key="3">
    <source>
        <dbReference type="ARBA" id="ARBA00022741"/>
    </source>
</evidence>
<reference evidence="7" key="1">
    <citation type="submission" date="2022-03" db="EMBL/GenBank/DDBJ databases">
        <title>Draft genome sequence of Aduncisulcus paluster, a free-living microaerophilic Fornicata.</title>
        <authorList>
            <person name="Yuyama I."/>
            <person name="Kume K."/>
            <person name="Tamura T."/>
            <person name="Inagaki Y."/>
            <person name="Hashimoto T."/>
        </authorList>
    </citation>
    <scope>NUCLEOTIDE SEQUENCE</scope>
    <source>
        <strain evidence="7">NY0171</strain>
    </source>
</reference>
<dbReference type="InterPro" id="IPR030616">
    <property type="entry name" value="Aur-like"/>
</dbReference>
<dbReference type="GO" id="GO:0016301">
    <property type="term" value="F:kinase activity"/>
    <property type="evidence" value="ECO:0007669"/>
    <property type="project" value="UniProtKB-KW"/>
</dbReference>
<keyword evidence="3" id="KW-0547">Nucleotide-binding</keyword>
<name>A0ABQ5KR08_9EUKA</name>
<organism evidence="7 8">
    <name type="scientific">Aduncisulcus paluster</name>
    <dbReference type="NCBI Taxonomy" id="2918883"/>
    <lineage>
        <taxon>Eukaryota</taxon>
        <taxon>Metamonada</taxon>
        <taxon>Carpediemonas-like organisms</taxon>
        <taxon>Aduncisulcus</taxon>
    </lineage>
</organism>
<keyword evidence="2" id="KW-0808">Transferase</keyword>
<dbReference type="Gene3D" id="1.10.510.10">
    <property type="entry name" value="Transferase(Phosphotransferase) domain 1"/>
    <property type="match status" value="1"/>
</dbReference>
<proteinExistence type="predicted"/>
<dbReference type="SUPFAM" id="SSF56112">
    <property type="entry name" value="Protein kinase-like (PK-like)"/>
    <property type="match status" value="1"/>
</dbReference>
<keyword evidence="4 7" id="KW-0418">Kinase</keyword>
<evidence type="ECO:0000259" key="6">
    <source>
        <dbReference type="PROSITE" id="PS50011"/>
    </source>
</evidence>
<comment type="caution">
    <text evidence="7">The sequence shown here is derived from an EMBL/GenBank/DDBJ whole genome shotgun (WGS) entry which is preliminary data.</text>
</comment>
<accession>A0ABQ5KR08</accession>
<keyword evidence="8" id="KW-1185">Reference proteome</keyword>
<evidence type="ECO:0000256" key="1">
    <source>
        <dbReference type="ARBA" id="ARBA00022527"/>
    </source>
</evidence>
<dbReference type="PROSITE" id="PS50011">
    <property type="entry name" value="PROTEIN_KINASE_DOM"/>
    <property type="match status" value="1"/>
</dbReference>
<evidence type="ECO:0000313" key="7">
    <source>
        <dbReference type="EMBL" id="GKT34916.1"/>
    </source>
</evidence>
<feature type="domain" description="Protein kinase" evidence="6">
    <location>
        <begin position="31"/>
        <end position="292"/>
    </location>
</feature>
<sequence>MELVICGFEIFQDNRWFDDLSMCEEMDEKEFIIKRGLYFSKYAEIYVATEIATRRTVVLKDLFYISDGKVDEKMLVLVKREINIHSALSHPNIVHFYGMIHEDDRYTLVLEYCKHGDLGHKYNRDGLLSTELIKEVVKGIGRALEYCHKKGIIHGDIKPENIFLDSENCVKLGDFGGAVLLSSKEQKKDIYAHGTAEFLPPEVLVVEKKFELTEKADIWSFGVTLIEIMSGENPFSSDEGKDEIYRKIVEDDIIFEDFDCIDELGMDLIEKMLEKDPQQRIGLSEILTHPFLLHSEK</sequence>
<dbReference type="InterPro" id="IPR008271">
    <property type="entry name" value="Ser/Thr_kinase_AS"/>
</dbReference>
<evidence type="ECO:0000256" key="5">
    <source>
        <dbReference type="ARBA" id="ARBA00022840"/>
    </source>
</evidence>